<evidence type="ECO:0000313" key="2">
    <source>
        <dbReference type="EMBL" id="EHP40391.1"/>
    </source>
</evidence>
<sequence>MSSHPHPHQHPVVEHDDLQRKLKARHLTMIAIGGAVGTGLFVAPDDQPGRARRAYAGGRLLRHLQRAVRGRGLWLRAWLELLVQPRGHDRRGAGGGAASDAVLVPARLRHGVEHGLPAVDVWPQCLLGTRLRRGRVLVRADQGGHDPDLPGGRPDDDLRPHARRPAVRLAQLHAGRCAFRWRHPRHVRRCHDRRVLLPGHGNGRCGRRRSRRPGTHHPARHPPDLLAHPAVLRAGDPDHRCADSLHRPQPATQRRHRHRRQPLRAGVPPRRAGLRCRPDECRGADRPALRRHLQHVRLHPDPLRPGGQRAGATRAGAALRQRRALRRAVRHHRRRRPVLPQFAVWRQGGLPVAAEHVRHDWLYRLARHRHQPLPLSPRAGAPGLQAVRPGLPFTALPVWPHLCHRAVRGNRAGPELPGLLRRARALAGNSRHLYRRAAVPGSLAWLSAGQEDAADRLRGYAVQLQAGSRGGAGCSFTAKALVHRQQCRITRQIHIAAADDDANPLARQR</sequence>
<protein>
    <submittedName>
        <fullName evidence="2">Lysine transporter</fullName>
    </submittedName>
</protein>
<evidence type="ECO:0000256" key="1">
    <source>
        <dbReference type="SAM" id="MobiDB-lite"/>
    </source>
</evidence>
<comment type="caution">
    <text evidence="2">The sequence shown here is derived from an EMBL/GenBank/DDBJ whole genome shotgun (WGS) entry which is preliminary data.</text>
</comment>
<feature type="region of interest" description="Disordered" evidence="1">
    <location>
        <begin position="199"/>
        <end position="279"/>
    </location>
</feature>
<feature type="compositionally biased region" description="Basic and acidic residues" evidence="1">
    <location>
        <begin position="142"/>
        <end position="160"/>
    </location>
</feature>
<feature type="compositionally biased region" description="Basic and acidic residues" evidence="1">
    <location>
        <begin position="235"/>
        <end position="246"/>
    </location>
</feature>
<dbReference type="EMBL" id="AHJE01000066">
    <property type="protein sequence ID" value="EHP40391.1"/>
    <property type="molecule type" value="Genomic_DNA"/>
</dbReference>
<feature type="region of interest" description="Disordered" evidence="1">
    <location>
        <begin position="139"/>
        <end position="160"/>
    </location>
</feature>
<feature type="compositionally biased region" description="Low complexity" evidence="1">
    <location>
        <begin position="304"/>
        <end position="314"/>
    </location>
</feature>
<name>H1SAS2_9BURK</name>
<dbReference type="Proteomes" id="UP000005808">
    <property type="component" value="Unassembled WGS sequence"/>
</dbReference>
<feature type="compositionally biased region" description="Basic residues" evidence="1">
    <location>
        <begin position="253"/>
        <end position="262"/>
    </location>
</feature>
<proteinExistence type="predicted"/>
<evidence type="ECO:0000313" key="3">
    <source>
        <dbReference type="Proteomes" id="UP000005808"/>
    </source>
</evidence>
<feature type="compositionally biased region" description="Basic residues" evidence="1">
    <location>
        <begin position="205"/>
        <end position="220"/>
    </location>
</feature>
<dbReference type="AlphaFoldDB" id="H1SAS2"/>
<reference evidence="2 3" key="1">
    <citation type="journal article" date="2012" name="J. Bacteriol.">
        <title>De Novo Genome Project of Cupriavidus basilensis OR16.</title>
        <authorList>
            <person name="Cserhati M."/>
            <person name="Kriszt B."/>
            <person name="Szoboszlay S."/>
            <person name="Toth A."/>
            <person name="Szabo I."/>
            <person name="Tancsics A."/>
            <person name="Nagy I."/>
            <person name="Horvath B."/>
            <person name="Nagy I."/>
            <person name="Kukolya J."/>
        </authorList>
    </citation>
    <scope>NUCLEOTIDE SEQUENCE [LARGE SCALE GENOMIC DNA]</scope>
    <source>
        <strain evidence="2 3">OR16</strain>
    </source>
</reference>
<accession>H1SAS2</accession>
<gene>
    <name evidence="2" type="ORF">OR16_26138</name>
</gene>
<organism evidence="2 3">
    <name type="scientific">Cupriavidus basilensis OR16</name>
    <dbReference type="NCBI Taxonomy" id="1127483"/>
    <lineage>
        <taxon>Bacteria</taxon>
        <taxon>Pseudomonadati</taxon>
        <taxon>Pseudomonadota</taxon>
        <taxon>Betaproteobacteria</taxon>
        <taxon>Burkholderiales</taxon>
        <taxon>Burkholderiaceae</taxon>
        <taxon>Cupriavidus</taxon>
    </lineage>
</organism>
<feature type="region of interest" description="Disordered" evidence="1">
    <location>
        <begin position="295"/>
        <end position="314"/>
    </location>
</feature>